<organism evidence="1 2">
    <name type="scientific">Bacteroides stercoris</name>
    <dbReference type="NCBI Taxonomy" id="46506"/>
    <lineage>
        <taxon>Bacteria</taxon>
        <taxon>Pseudomonadati</taxon>
        <taxon>Bacteroidota</taxon>
        <taxon>Bacteroidia</taxon>
        <taxon>Bacteroidales</taxon>
        <taxon>Bacteroidaceae</taxon>
        <taxon>Bacteroides</taxon>
    </lineage>
</organism>
<comment type="caution">
    <text evidence="1">The sequence shown here is derived from an EMBL/GenBank/DDBJ whole genome shotgun (WGS) entry which is preliminary data.</text>
</comment>
<accession>A0A125MEY4</accession>
<dbReference type="EMBL" id="LRGC01000021">
    <property type="protein sequence ID" value="KWR52364.1"/>
    <property type="molecule type" value="Genomic_DNA"/>
</dbReference>
<evidence type="ECO:0000313" key="2">
    <source>
        <dbReference type="Proteomes" id="UP000056419"/>
    </source>
</evidence>
<dbReference type="AlphaFoldDB" id="A0A125MEY4"/>
<proteinExistence type="predicted"/>
<dbReference type="Pfam" id="PF13496">
    <property type="entry name" value="DUF4120"/>
    <property type="match status" value="1"/>
</dbReference>
<evidence type="ECO:0008006" key="3">
    <source>
        <dbReference type="Google" id="ProtNLM"/>
    </source>
</evidence>
<protein>
    <recommendedName>
        <fullName evidence="3">DUF4120 domain-containing protein</fullName>
    </recommendedName>
</protein>
<dbReference type="Proteomes" id="UP000056419">
    <property type="component" value="Unassembled WGS sequence"/>
</dbReference>
<dbReference type="RefSeq" id="WP_060386527.1">
    <property type="nucleotide sequence ID" value="NZ_JAQNVT010000023.1"/>
</dbReference>
<keyword evidence="2" id="KW-1185">Reference proteome</keyword>
<name>A0A125MEY4_BACSE</name>
<reference evidence="1 2" key="1">
    <citation type="journal article" date="2016" name="BMC Genomics">
        <title>Type VI secretion systems of human gut Bacteroidales segregate into three genetic architectures, two of which are contained on mobile genetic elements.</title>
        <authorList>
            <person name="Coyne M.J."/>
            <person name="Roelofs K.G."/>
            <person name="Comstock L.E."/>
        </authorList>
    </citation>
    <scope>NUCLEOTIDE SEQUENCE [LARGE SCALE GENOMIC DNA]</scope>
    <source>
        <strain evidence="1 2">CL09T03C01</strain>
    </source>
</reference>
<dbReference type="STRING" id="46506.AA415_02951"/>
<sequence>MIAEVIEQMRKELYDTHFCISDFEKYDLKELENTNEPFFWLVRDGGTSLCFIGPSMENLFSLESIRFAVMKEPLANISNIVYWPDCNANKYFYWDGTHLQKVSKYKIISIFNNIWGRRIQQLSVQYPEEYAVINTPLKLKMSPEISERVKEVKNIASELQDSSFEDCLKRLQKWDRYAVDQHIEIYGDFAKNSFGFSEVVNGEHKICGGIIMSPNATEKRWNIHT</sequence>
<dbReference type="PATRIC" id="fig|46506.5.peg.3182"/>
<gene>
    <name evidence="1" type="ORF">AA415_02951</name>
</gene>
<dbReference type="InterPro" id="IPR025185">
    <property type="entry name" value="DUF4120"/>
</dbReference>
<evidence type="ECO:0000313" key="1">
    <source>
        <dbReference type="EMBL" id="KWR52364.1"/>
    </source>
</evidence>